<dbReference type="AlphaFoldDB" id="A0A0X3V8Q6"/>
<gene>
    <name evidence="2" type="ORF">ADL15_05465</name>
</gene>
<evidence type="ECO:0000256" key="1">
    <source>
        <dbReference type="SAM" id="MobiDB-lite"/>
    </source>
</evidence>
<reference evidence="2 3" key="1">
    <citation type="submission" date="2015-10" db="EMBL/GenBank/DDBJ databases">
        <authorList>
            <person name="Gilbert D.G."/>
        </authorList>
    </citation>
    <scope>NUCLEOTIDE SEQUENCE [LARGE SCALE GENOMIC DNA]</scope>
    <source>
        <strain evidence="2 3">NRRL B-16712</strain>
    </source>
</reference>
<comment type="caution">
    <text evidence="2">The sequence shown here is derived from an EMBL/GenBank/DDBJ whole genome shotgun (WGS) entry which is preliminary data.</text>
</comment>
<keyword evidence="3" id="KW-1185">Reference proteome</keyword>
<evidence type="ECO:0000313" key="2">
    <source>
        <dbReference type="EMBL" id="KUL41183.1"/>
    </source>
</evidence>
<protein>
    <recommendedName>
        <fullName evidence="4">MalT-like TPR region domain-containing protein</fullName>
    </recommendedName>
</protein>
<dbReference type="SUPFAM" id="SSF48452">
    <property type="entry name" value="TPR-like"/>
    <property type="match status" value="1"/>
</dbReference>
<name>A0A0X3V8Q6_9ACTN</name>
<organism evidence="2 3">
    <name type="scientific">Actinoplanes awajinensis subsp. mycoplanecinus</name>
    <dbReference type="NCBI Taxonomy" id="135947"/>
    <lineage>
        <taxon>Bacteria</taxon>
        <taxon>Bacillati</taxon>
        <taxon>Actinomycetota</taxon>
        <taxon>Actinomycetes</taxon>
        <taxon>Micromonosporales</taxon>
        <taxon>Micromonosporaceae</taxon>
        <taxon>Actinoplanes</taxon>
    </lineage>
</organism>
<dbReference type="InterPro" id="IPR011990">
    <property type="entry name" value="TPR-like_helical_dom_sf"/>
</dbReference>
<feature type="region of interest" description="Disordered" evidence="1">
    <location>
        <begin position="1"/>
        <end position="23"/>
    </location>
</feature>
<dbReference type="EMBL" id="LLZH01000017">
    <property type="protein sequence ID" value="KUL41183.1"/>
    <property type="molecule type" value="Genomic_DNA"/>
</dbReference>
<proteinExistence type="predicted"/>
<dbReference type="Proteomes" id="UP000053244">
    <property type="component" value="Unassembled WGS sequence"/>
</dbReference>
<accession>A0A0X3V8Q6</accession>
<evidence type="ECO:0000313" key="3">
    <source>
        <dbReference type="Proteomes" id="UP000053244"/>
    </source>
</evidence>
<sequence length="248" mass="25329">MQRAAASLEEADRSHRAGDPAGAVRQGDAAVAVLRKLVASGVWSAERPLSRALRQQSGYLAAVARHAEAVAAAEEAVVLARGDSSRARPLAVALAGLAIRLLAAGRAAEGLATAREVAAVGGQPQKAVARALTDLSDALAEAGEPEAAVEPSERAVAMWRSLGAEPEIGAALTGHADRLAALGRWADAVAYAAEAVEHHRAAAASPVSAEAERKLALVLTSYAVTLNRVGREQEALAAEAEAAALRGR</sequence>
<evidence type="ECO:0008006" key="4">
    <source>
        <dbReference type="Google" id="ProtNLM"/>
    </source>
</evidence>
<dbReference type="Gene3D" id="1.25.40.10">
    <property type="entry name" value="Tetratricopeptide repeat domain"/>
    <property type="match status" value="1"/>
</dbReference>